<accession>A0A8S5M4A2</accession>
<protein>
    <submittedName>
        <fullName evidence="3">Antirepressor protein</fullName>
    </submittedName>
</protein>
<dbReference type="Pfam" id="PF03374">
    <property type="entry name" value="ANT"/>
    <property type="match status" value="1"/>
</dbReference>
<dbReference type="InterPro" id="IPR005039">
    <property type="entry name" value="Ant_C"/>
</dbReference>
<feature type="domain" description="Antirepressor protein C-terminal" evidence="1">
    <location>
        <begin position="135"/>
        <end position="237"/>
    </location>
</feature>
<sequence length="249" mass="28647">MDELIRINFDSERPTVSGRELHTALKVKTAYKDWFPRMCEYGFMEGTDFSSFLSESTGGRPAADHQLTIDMAKQLCMIQRTDIGRKFRQYFIKVEESWNSPEAVMARALQFANQQLALVKQQNAELVCTIAVQNQQITEMKPKASYYDVVLNCKDLVAISVIAKDYGWSANHMNRYLSEHGVQYKQGKIWLLYQKYAEKGYTSTKTFSTPGGDGVLHNHVHTYWTQAGRLFIYEMLKIDGIVPLMEQEV</sequence>
<evidence type="ECO:0000259" key="1">
    <source>
        <dbReference type="Pfam" id="PF03374"/>
    </source>
</evidence>
<dbReference type="Pfam" id="PF08346">
    <property type="entry name" value="AntA"/>
    <property type="match status" value="1"/>
</dbReference>
<evidence type="ECO:0000259" key="2">
    <source>
        <dbReference type="Pfam" id="PF08346"/>
    </source>
</evidence>
<organism evidence="3">
    <name type="scientific">Siphoviridae sp. ctquf9</name>
    <dbReference type="NCBI Taxonomy" id="2826470"/>
    <lineage>
        <taxon>Viruses</taxon>
        <taxon>Duplodnaviria</taxon>
        <taxon>Heunggongvirae</taxon>
        <taxon>Uroviricota</taxon>
        <taxon>Caudoviricetes</taxon>
    </lineage>
</organism>
<name>A0A8S5M4A2_9CAUD</name>
<proteinExistence type="predicted"/>
<dbReference type="GO" id="GO:0003677">
    <property type="term" value="F:DNA binding"/>
    <property type="evidence" value="ECO:0007669"/>
    <property type="project" value="InterPro"/>
</dbReference>
<reference evidence="3" key="1">
    <citation type="journal article" date="2021" name="Proc. Natl. Acad. Sci. U.S.A.">
        <title>A Catalog of Tens of Thousands of Viruses from Human Metagenomes Reveals Hidden Associations with Chronic Diseases.</title>
        <authorList>
            <person name="Tisza M.J."/>
            <person name="Buck C.B."/>
        </authorList>
    </citation>
    <scope>NUCLEOTIDE SEQUENCE</scope>
    <source>
        <strain evidence="3">Ctquf9</strain>
    </source>
</reference>
<evidence type="ECO:0000313" key="3">
    <source>
        <dbReference type="EMBL" id="DAD76968.1"/>
    </source>
</evidence>
<feature type="domain" description="AntA/AntB antirepressor" evidence="2">
    <location>
        <begin position="16"/>
        <end position="81"/>
    </location>
</feature>
<dbReference type="EMBL" id="BK014815">
    <property type="protein sequence ID" value="DAD76968.1"/>
    <property type="molecule type" value="Genomic_DNA"/>
</dbReference>
<dbReference type="InterPro" id="IPR013557">
    <property type="entry name" value="AntA/B_antirep"/>
</dbReference>